<keyword evidence="2" id="KW-1185">Reference proteome</keyword>
<evidence type="ECO:0000313" key="1">
    <source>
        <dbReference type="EMBL" id="CAK0861473.1"/>
    </source>
</evidence>
<evidence type="ECO:0000313" key="2">
    <source>
        <dbReference type="Proteomes" id="UP001189429"/>
    </source>
</evidence>
<dbReference type="EMBL" id="CAUYUJ010016062">
    <property type="protein sequence ID" value="CAK0861473.1"/>
    <property type="molecule type" value="Genomic_DNA"/>
</dbReference>
<protein>
    <recommendedName>
        <fullName evidence="3">Altered inheritance of mitochondria protein 24, mitochondrial</fullName>
    </recommendedName>
</protein>
<feature type="non-terminal residue" evidence="1">
    <location>
        <position position="1"/>
    </location>
</feature>
<sequence>DQNNIAPKVEVGSDWAGHKIGRTGISSGRICLDETAVPACSRTQASPVTFSAGSEIYSMGSGACEGLFVKSFPEELFPGQQVSLQLESGSSAGISYQSRHVLGKLKHVHLRHVFVQGLLREGRLVIHEIPTADNSSDLGTKYLEKSAFEKHRWAVGLRDRDGGDVYEASEVHADTKASSTIGEGECRRGIVVCLGGL</sequence>
<dbReference type="Proteomes" id="UP001189429">
    <property type="component" value="Unassembled WGS sequence"/>
</dbReference>
<reference evidence="1" key="1">
    <citation type="submission" date="2023-10" db="EMBL/GenBank/DDBJ databases">
        <authorList>
            <person name="Chen Y."/>
            <person name="Shah S."/>
            <person name="Dougan E. K."/>
            <person name="Thang M."/>
            <person name="Chan C."/>
        </authorList>
    </citation>
    <scope>NUCLEOTIDE SEQUENCE [LARGE SCALE GENOMIC DNA]</scope>
</reference>
<evidence type="ECO:0008006" key="3">
    <source>
        <dbReference type="Google" id="ProtNLM"/>
    </source>
</evidence>
<organism evidence="1 2">
    <name type="scientific">Prorocentrum cordatum</name>
    <dbReference type="NCBI Taxonomy" id="2364126"/>
    <lineage>
        <taxon>Eukaryota</taxon>
        <taxon>Sar</taxon>
        <taxon>Alveolata</taxon>
        <taxon>Dinophyceae</taxon>
        <taxon>Prorocentrales</taxon>
        <taxon>Prorocentraceae</taxon>
        <taxon>Prorocentrum</taxon>
    </lineage>
</organism>
<name>A0ABN9UNI6_9DINO</name>
<proteinExistence type="predicted"/>
<accession>A0ABN9UNI6</accession>
<gene>
    <name evidence="1" type="ORF">PCOR1329_LOCUS50132</name>
</gene>
<comment type="caution">
    <text evidence="1">The sequence shown here is derived from an EMBL/GenBank/DDBJ whole genome shotgun (WGS) entry which is preliminary data.</text>
</comment>